<proteinExistence type="predicted"/>
<feature type="signal peptide" evidence="1">
    <location>
        <begin position="1"/>
        <end position="23"/>
    </location>
</feature>
<keyword evidence="1" id="KW-0732">Signal</keyword>
<name>A0A7R8VNF4_TIMDO</name>
<feature type="chain" id="PRO_5031286174" evidence="1">
    <location>
        <begin position="24"/>
        <end position="200"/>
    </location>
</feature>
<sequence>MSLKCRWQLYGFSILSFLSLLATEPSDSPQSALGPFHGYTTVLGVRGTLKPPDLVTDEVKQILEGENIPSSCPLEPDELNSACVECQEILEPLQSTLTFLDASGSTFEDNSRPTQEQPLQNILEKLMIGLQSKENNSTSIQGLSFANSQLTSIPYKAFWYRTSDLPALFCYYRALTSMMGWGVLHCAEQRLKLQDILPKI</sequence>
<reference evidence="2" key="1">
    <citation type="submission" date="2020-11" db="EMBL/GenBank/DDBJ databases">
        <authorList>
            <person name="Tran Van P."/>
        </authorList>
    </citation>
    <scope>NUCLEOTIDE SEQUENCE</scope>
</reference>
<evidence type="ECO:0000256" key="1">
    <source>
        <dbReference type="SAM" id="SignalP"/>
    </source>
</evidence>
<accession>A0A7R8VNF4</accession>
<gene>
    <name evidence="2" type="ORF">TDIB3V08_LOCUS7966</name>
</gene>
<dbReference type="AlphaFoldDB" id="A0A7R8VNF4"/>
<dbReference type="EMBL" id="OA568683">
    <property type="protein sequence ID" value="CAD7201772.1"/>
    <property type="molecule type" value="Genomic_DNA"/>
</dbReference>
<evidence type="ECO:0000313" key="2">
    <source>
        <dbReference type="EMBL" id="CAD7201772.1"/>
    </source>
</evidence>
<organism evidence="2">
    <name type="scientific">Timema douglasi</name>
    <name type="common">Walking stick</name>
    <dbReference type="NCBI Taxonomy" id="61478"/>
    <lineage>
        <taxon>Eukaryota</taxon>
        <taxon>Metazoa</taxon>
        <taxon>Ecdysozoa</taxon>
        <taxon>Arthropoda</taxon>
        <taxon>Hexapoda</taxon>
        <taxon>Insecta</taxon>
        <taxon>Pterygota</taxon>
        <taxon>Neoptera</taxon>
        <taxon>Polyneoptera</taxon>
        <taxon>Phasmatodea</taxon>
        <taxon>Timematodea</taxon>
        <taxon>Timematoidea</taxon>
        <taxon>Timematidae</taxon>
        <taxon>Timema</taxon>
    </lineage>
</organism>
<protein>
    <submittedName>
        <fullName evidence="2">Uncharacterized protein</fullName>
    </submittedName>
</protein>